<dbReference type="PANTHER" id="PTHR34385">
    <property type="entry name" value="D-ALANYL-D-ALANINE CARBOXYPEPTIDASE"/>
    <property type="match status" value="1"/>
</dbReference>
<dbReference type="GO" id="GO:0008233">
    <property type="term" value="F:peptidase activity"/>
    <property type="evidence" value="ECO:0007669"/>
    <property type="project" value="InterPro"/>
</dbReference>
<organism evidence="3 4">
    <name type="scientific">Candidatus Nomurabacteria bacterium RIFCSPLOWO2_01_FULL_40_15</name>
    <dbReference type="NCBI Taxonomy" id="1801772"/>
    <lineage>
        <taxon>Bacteria</taxon>
        <taxon>Candidatus Nomuraibacteriota</taxon>
    </lineage>
</organism>
<dbReference type="CDD" id="cd14852">
    <property type="entry name" value="LD-carboxypeptidase"/>
    <property type="match status" value="1"/>
</dbReference>
<keyword evidence="1" id="KW-0812">Transmembrane</keyword>
<dbReference type="InterPro" id="IPR009045">
    <property type="entry name" value="Zn_M74/Hedgehog-like"/>
</dbReference>
<evidence type="ECO:0000256" key="1">
    <source>
        <dbReference type="SAM" id="Phobius"/>
    </source>
</evidence>
<dbReference type="InterPro" id="IPR003709">
    <property type="entry name" value="VanY-like_core_dom"/>
</dbReference>
<dbReference type="EMBL" id="MFUW01000013">
    <property type="protein sequence ID" value="OGI90383.1"/>
    <property type="molecule type" value="Genomic_DNA"/>
</dbReference>
<evidence type="ECO:0000313" key="4">
    <source>
        <dbReference type="Proteomes" id="UP000176814"/>
    </source>
</evidence>
<dbReference type="Proteomes" id="UP000176814">
    <property type="component" value="Unassembled WGS sequence"/>
</dbReference>
<feature type="domain" description="D-alanyl-D-alanine carboxypeptidase-like core" evidence="2">
    <location>
        <begin position="156"/>
        <end position="277"/>
    </location>
</feature>
<accession>A0A1F6X8P1</accession>
<dbReference type="Gene3D" id="3.30.1380.10">
    <property type="match status" value="1"/>
</dbReference>
<dbReference type="InterPro" id="IPR058193">
    <property type="entry name" value="VanY/YodJ_core_dom"/>
</dbReference>
<reference evidence="3 4" key="1">
    <citation type="journal article" date="2016" name="Nat. Commun.">
        <title>Thousands of microbial genomes shed light on interconnected biogeochemical processes in an aquifer system.</title>
        <authorList>
            <person name="Anantharaman K."/>
            <person name="Brown C.T."/>
            <person name="Hug L.A."/>
            <person name="Sharon I."/>
            <person name="Castelle C.J."/>
            <person name="Probst A.J."/>
            <person name="Thomas B.C."/>
            <person name="Singh A."/>
            <person name="Wilkins M.J."/>
            <person name="Karaoz U."/>
            <person name="Brodie E.L."/>
            <person name="Williams K.H."/>
            <person name="Hubbard S.S."/>
            <person name="Banfield J.F."/>
        </authorList>
    </citation>
    <scope>NUCLEOTIDE SEQUENCE [LARGE SCALE GENOMIC DNA]</scope>
</reference>
<dbReference type="PANTHER" id="PTHR34385:SF1">
    <property type="entry name" value="PEPTIDOGLYCAN L-ALANYL-D-GLUTAMATE ENDOPEPTIDASE CWLK"/>
    <property type="match status" value="1"/>
</dbReference>
<dbReference type="AlphaFoldDB" id="A0A1F6X8P1"/>
<dbReference type="Pfam" id="PF02557">
    <property type="entry name" value="VanY"/>
    <property type="match status" value="1"/>
</dbReference>
<evidence type="ECO:0000313" key="3">
    <source>
        <dbReference type="EMBL" id="OGI90383.1"/>
    </source>
</evidence>
<evidence type="ECO:0000259" key="2">
    <source>
        <dbReference type="Pfam" id="PF02557"/>
    </source>
</evidence>
<dbReference type="InterPro" id="IPR052179">
    <property type="entry name" value="DD-CPase-like"/>
</dbReference>
<name>A0A1F6X8P1_9BACT</name>
<dbReference type="SUPFAM" id="SSF55166">
    <property type="entry name" value="Hedgehog/DD-peptidase"/>
    <property type="match status" value="1"/>
</dbReference>
<protein>
    <recommendedName>
        <fullName evidence="2">D-alanyl-D-alanine carboxypeptidase-like core domain-containing protein</fullName>
    </recommendedName>
</protein>
<keyword evidence="1" id="KW-1133">Transmembrane helix</keyword>
<feature type="transmembrane region" description="Helical" evidence="1">
    <location>
        <begin position="37"/>
        <end position="58"/>
    </location>
</feature>
<sequence length="308" mass="34945">MGKLGRFCGRWLPCIPGLEKEIKDNLASKFLNKLDGWPSAVIGIAVLLAMVGYGFYAYRGLEAERARILSELEESRAANYGLLRIVREREETINAFQGQIDSIGSVVGTLEKLAKTDEELLKKYSKVYFLNENYTPLVLAGIEEQYLLSGSKNFMIHAQVWSRLRSLLDTARADGHNLLVASAYRSFDTQSSLKSAYTVTYGSGANRFSADQGYSEHQLGTAVDFTTEKLGANFSAFGSDPAYKWLLENAHRYGFILSYPPNNSYYKFEAWHWRYVGVSLATNLHDDGKYFYDLDQREIDRYLVKLFD</sequence>
<comment type="caution">
    <text evidence="3">The sequence shown here is derived from an EMBL/GenBank/DDBJ whole genome shotgun (WGS) entry which is preliminary data.</text>
</comment>
<gene>
    <name evidence="3" type="ORF">A2911_00105</name>
</gene>
<keyword evidence="1" id="KW-0472">Membrane</keyword>
<dbReference type="GO" id="GO:0006508">
    <property type="term" value="P:proteolysis"/>
    <property type="evidence" value="ECO:0007669"/>
    <property type="project" value="InterPro"/>
</dbReference>
<proteinExistence type="predicted"/>